<comment type="caution">
    <text evidence="1">The sequence shown here is derived from an EMBL/GenBank/DDBJ whole genome shotgun (WGS) entry which is preliminary data.</text>
</comment>
<dbReference type="RefSeq" id="WP_087356803.1">
    <property type="nucleotide sequence ID" value="NZ_NFLJ01000001.1"/>
</dbReference>
<organism evidence="1 2">
    <name type="scientific">Massilimicrobiota timonensis</name>
    <dbReference type="NCBI Taxonomy" id="1776392"/>
    <lineage>
        <taxon>Bacteria</taxon>
        <taxon>Bacillati</taxon>
        <taxon>Bacillota</taxon>
        <taxon>Erysipelotrichia</taxon>
        <taxon>Erysipelotrichales</taxon>
        <taxon>Erysipelotrichaceae</taxon>
        <taxon>Massilimicrobiota</taxon>
    </lineage>
</organism>
<evidence type="ECO:0000313" key="1">
    <source>
        <dbReference type="EMBL" id="OUQ36585.1"/>
    </source>
</evidence>
<dbReference type="AlphaFoldDB" id="A0A1Y4T363"/>
<accession>A0A1Y4T363</accession>
<dbReference type="Pfam" id="PF08863">
    <property type="entry name" value="YolD"/>
    <property type="match status" value="1"/>
</dbReference>
<evidence type="ECO:0008006" key="3">
    <source>
        <dbReference type="Google" id="ProtNLM"/>
    </source>
</evidence>
<reference evidence="1 2" key="1">
    <citation type="journal article" date="2018" name="BMC Genomics">
        <title>Whole genome sequencing and function prediction of 133 gut anaerobes isolated from chicken caecum in pure cultures.</title>
        <authorList>
            <person name="Medvecky M."/>
            <person name="Cejkova D."/>
            <person name="Polansky O."/>
            <person name="Karasova D."/>
            <person name="Kubasova T."/>
            <person name="Cizek A."/>
            <person name="Rychlik I."/>
        </authorList>
    </citation>
    <scope>NUCLEOTIDE SEQUENCE [LARGE SCALE GENOMIC DNA]</scope>
    <source>
        <strain evidence="1 2">An13</strain>
    </source>
</reference>
<dbReference type="OrthoDB" id="361760at2"/>
<name>A0A1Y4T363_9FIRM</name>
<keyword evidence="2" id="KW-1185">Reference proteome</keyword>
<sequence>MPKDLKQRAQIFQSFDALKGFREILRETERVIVPRKVLSEDDLDMLDRKIKMIKNGMIIKIIYYNNGQYIQLEGKVSKINLNTKFLQIVKTKINLKDVVDIKSDDFPDIFDETI</sequence>
<dbReference type="InterPro" id="IPR014962">
    <property type="entry name" value="YolD"/>
</dbReference>
<evidence type="ECO:0000313" key="2">
    <source>
        <dbReference type="Proteomes" id="UP000195305"/>
    </source>
</evidence>
<dbReference type="EMBL" id="NFLJ01000001">
    <property type="protein sequence ID" value="OUQ36585.1"/>
    <property type="molecule type" value="Genomic_DNA"/>
</dbReference>
<proteinExistence type="predicted"/>
<dbReference type="Proteomes" id="UP000195305">
    <property type="component" value="Unassembled WGS sequence"/>
</dbReference>
<protein>
    <recommendedName>
        <fullName evidence="3">YolD-like family protein</fullName>
    </recommendedName>
</protein>
<gene>
    <name evidence="1" type="ORF">B5E75_00145</name>
</gene>